<dbReference type="PROSITE" id="PS50043">
    <property type="entry name" value="HTH_LUXR_2"/>
    <property type="match status" value="1"/>
</dbReference>
<reference evidence="5 6" key="1">
    <citation type="submission" date="2018-10" db="EMBL/GenBank/DDBJ databases">
        <title>Paraburkholderia sp. 7MK8-2, isolated from soil.</title>
        <authorList>
            <person name="Gao Z.-H."/>
            <person name="Qiu L.-H."/>
        </authorList>
    </citation>
    <scope>NUCLEOTIDE SEQUENCE [LARGE SCALE GENOMIC DNA]</scope>
    <source>
        <strain evidence="5 6">7MK8-2</strain>
    </source>
</reference>
<proteinExistence type="predicted"/>
<dbReference type="SUPFAM" id="SSF46894">
    <property type="entry name" value="C-terminal effector domain of the bipartite response regulators"/>
    <property type="match status" value="1"/>
</dbReference>
<dbReference type="InterPro" id="IPR036693">
    <property type="entry name" value="TF_LuxR_autoind-bd_dom_sf"/>
</dbReference>
<gene>
    <name evidence="5" type="ORF">D7S89_05765</name>
</gene>
<dbReference type="InterPro" id="IPR016032">
    <property type="entry name" value="Sig_transdc_resp-reg_C-effctor"/>
</dbReference>
<dbReference type="GO" id="GO:0003677">
    <property type="term" value="F:DNA binding"/>
    <property type="evidence" value="ECO:0007669"/>
    <property type="project" value="UniProtKB-KW"/>
</dbReference>
<dbReference type="SUPFAM" id="SSF75516">
    <property type="entry name" value="Pheromone-binding domain of LuxR-like quorum-sensing transcription factors"/>
    <property type="match status" value="1"/>
</dbReference>
<dbReference type="Gene3D" id="3.30.450.80">
    <property type="entry name" value="Transcription factor LuxR-like, autoinducer-binding domain"/>
    <property type="match status" value="1"/>
</dbReference>
<sequence>MSEADIDPSNFIIFGDADLCAAAGAPLDEDAPGGQRLAGIAHELAKAETAEARQALMRAALRSAGFDSLCYMRISRIGEAVSRVAYFNAYSVAGWAQRYLRERFFDIDARLAFSSRHEWPMLWDLSSLAVSPAATAASGLSGAAAASRAERFVAAAREAGMSSGVSFGLAAPGALDMCIAMFSSSHVSKAHMPDMAIGHAYALAVGLHEFLLARAPHIHRQAPTAQLSPIQRSILELVTLGLNDKDIAERLNTSHHNVDYYLRQLKKLYHAANRVQLAYIAGRALGAAPTMTGASS</sequence>
<dbReference type="CDD" id="cd06170">
    <property type="entry name" value="LuxR_C_like"/>
    <property type="match status" value="1"/>
</dbReference>
<organism evidence="5 6">
    <name type="scientific">Trinickia fusca</name>
    <dbReference type="NCBI Taxonomy" id="2419777"/>
    <lineage>
        <taxon>Bacteria</taxon>
        <taxon>Pseudomonadati</taxon>
        <taxon>Pseudomonadota</taxon>
        <taxon>Betaproteobacteria</taxon>
        <taxon>Burkholderiales</taxon>
        <taxon>Burkholderiaceae</taxon>
        <taxon>Trinickia</taxon>
    </lineage>
</organism>
<dbReference type="Pfam" id="PF03472">
    <property type="entry name" value="Autoind_bind"/>
    <property type="match status" value="1"/>
</dbReference>
<comment type="caution">
    <text evidence="5">The sequence shown here is derived from an EMBL/GenBank/DDBJ whole genome shotgun (WGS) entry which is preliminary data.</text>
</comment>
<dbReference type="AlphaFoldDB" id="A0A494XIN4"/>
<dbReference type="InterPro" id="IPR000792">
    <property type="entry name" value="Tscrpt_reg_LuxR_C"/>
</dbReference>
<dbReference type="Pfam" id="PF00196">
    <property type="entry name" value="GerE"/>
    <property type="match status" value="1"/>
</dbReference>
<evidence type="ECO:0000256" key="3">
    <source>
        <dbReference type="ARBA" id="ARBA00023163"/>
    </source>
</evidence>
<keyword evidence="2" id="KW-0238">DNA-binding</keyword>
<dbReference type="RefSeq" id="WP_121276532.1">
    <property type="nucleotide sequence ID" value="NZ_RBZV01000002.1"/>
</dbReference>
<dbReference type="OrthoDB" id="9149076at2"/>
<dbReference type="GO" id="GO:0006355">
    <property type="term" value="P:regulation of DNA-templated transcription"/>
    <property type="evidence" value="ECO:0007669"/>
    <property type="project" value="InterPro"/>
</dbReference>
<dbReference type="PANTHER" id="PTHR44688:SF16">
    <property type="entry name" value="DNA-BINDING TRANSCRIPTIONAL ACTIVATOR DEVR_DOSR"/>
    <property type="match status" value="1"/>
</dbReference>
<feature type="domain" description="HTH luxR-type" evidence="4">
    <location>
        <begin position="220"/>
        <end position="285"/>
    </location>
</feature>
<evidence type="ECO:0000259" key="4">
    <source>
        <dbReference type="PROSITE" id="PS50043"/>
    </source>
</evidence>
<evidence type="ECO:0000313" key="5">
    <source>
        <dbReference type="EMBL" id="RKP50607.1"/>
    </source>
</evidence>
<dbReference type="Gene3D" id="1.10.10.10">
    <property type="entry name" value="Winged helix-like DNA-binding domain superfamily/Winged helix DNA-binding domain"/>
    <property type="match status" value="1"/>
</dbReference>
<protein>
    <submittedName>
        <fullName evidence="5">LuxR family transcriptional regulator</fullName>
    </submittedName>
</protein>
<keyword evidence="3" id="KW-0804">Transcription</keyword>
<dbReference type="PANTHER" id="PTHR44688">
    <property type="entry name" value="DNA-BINDING TRANSCRIPTIONAL ACTIVATOR DEVR_DOSR"/>
    <property type="match status" value="1"/>
</dbReference>
<keyword evidence="1" id="KW-0805">Transcription regulation</keyword>
<dbReference type="InterPro" id="IPR005143">
    <property type="entry name" value="TF_LuxR_autoind-bd_dom"/>
</dbReference>
<name>A0A494XIN4_9BURK</name>
<evidence type="ECO:0000256" key="2">
    <source>
        <dbReference type="ARBA" id="ARBA00023125"/>
    </source>
</evidence>
<keyword evidence="6" id="KW-1185">Reference proteome</keyword>
<evidence type="ECO:0000256" key="1">
    <source>
        <dbReference type="ARBA" id="ARBA00023015"/>
    </source>
</evidence>
<dbReference type="InterPro" id="IPR036388">
    <property type="entry name" value="WH-like_DNA-bd_sf"/>
</dbReference>
<dbReference type="Proteomes" id="UP000280434">
    <property type="component" value="Unassembled WGS sequence"/>
</dbReference>
<dbReference type="EMBL" id="RBZV01000002">
    <property type="protein sequence ID" value="RKP50607.1"/>
    <property type="molecule type" value="Genomic_DNA"/>
</dbReference>
<dbReference type="SMART" id="SM00421">
    <property type="entry name" value="HTH_LUXR"/>
    <property type="match status" value="1"/>
</dbReference>
<accession>A0A494XIN4</accession>
<evidence type="ECO:0000313" key="6">
    <source>
        <dbReference type="Proteomes" id="UP000280434"/>
    </source>
</evidence>